<dbReference type="SUPFAM" id="SSF51182">
    <property type="entry name" value="RmlC-like cupins"/>
    <property type="match status" value="1"/>
</dbReference>
<gene>
    <name evidence="2" type="ORF">SAMN04488056_1206</name>
</gene>
<proteinExistence type="predicted"/>
<accession>A0A1I5M802</accession>
<dbReference type="InterPro" id="IPR011051">
    <property type="entry name" value="RmlC_Cupin_sf"/>
</dbReference>
<dbReference type="OrthoDB" id="1852394at2"/>
<dbReference type="EMBL" id="FOVR01000020">
    <property type="protein sequence ID" value="SFP05732.1"/>
    <property type="molecule type" value="Genomic_DNA"/>
</dbReference>
<dbReference type="AlphaFoldDB" id="A0A1I5M802"/>
<organism evidence="2 3">
    <name type="scientific">Cohaesibacter marisflavi</name>
    <dbReference type="NCBI Taxonomy" id="655353"/>
    <lineage>
        <taxon>Bacteria</taxon>
        <taxon>Pseudomonadati</taxon>
        <taxon>Pseudomonadota</taxon>
        <taxon>Alphaproteobacteria</taxon>
        <taxon>Hyphomicrobiales</taxon>
        <taxon>Cohaesibacteraceae</taxon>
    </lineage>
</organism>
<name>A0A1I5M802_9HYPH</name>
<keyword evidence="2" id="KW-0413">Isomerase</keyword>
<dbReference type="GO" id="GO:0016853">
    <property type="term" value="F:isomerase activity"/>
    <property type="evidence" value="ECO:0007669"/>
    <property type="project" value="UniProtKB-KW"/>
</dbReference>
<evidence type="ECO:0000259" key="1">
    <source>
        <dbReference type="PROSITE" id="PS50042"/>
    </source>
</evidence>
<dbReference type="InterPro" id="IPR014710">
    <property type="entry name" value="RmlC-like_jellyroll"/>
</dbReference>
<evidence type="ECO:0000313" key="3">
    <source>
        <dbReference type="Proteomes" id="UP000199236"/>
    </source>
</evidence>
<feature type="domain" description="Cyclic nucleotide-binding" evidence="1">
    <location>
        <begin position="44"/>
        <end position="86"/>
    </location>
</feature>
<dbReference type="PROSITE" id="PS50042">
    <property type="entry name" value="CNMP_BINDING_3"/>
    <property type="match status" value="1"/>
</dbReference>
<dbReference type="InterPro" id="IPR000595">
    <property type="entry name" value="cNMP-bd_dom"/>
</dbReference>
<keyword evidence="3" id="KW-1185">Reference proteome</keyword>
<evidence type="ECO:0000313" key="2">
    <source>
        <dbReference type="EMBL" id="SFP05732.1"/>
    </source>
</evidence>
<dbReference type="Proteomes" id="UP000199236">
    <property type="component" value="Unassembled WGS sequence"/>
</dbReference>
<sequence length="110" mass="11844">MKLLKNLPSQNPESITSLIECEPNQVVSMALSNSDHVDISLFTFADGEIVSEESYLGDTFYLLLKGETNISIDGKDVSLKAGDIFAVAAHKGHSIGGGKAFKMLKLTLND</sequence>
<reference evidence="2 3" key="1">
    <citation type="submission" date="2016-10" db="EMBL/GenBank/DDBJ databases">
        <authorList>
            <person name="de Groot N.N."/>
        </authorList>
    </citation>
    <scope>NUCLEOTIDE SEQUENCE [LARGE SCALE GENOMIC DNA]</scope>
    <source>
        <strain evidence="2 3">CGMCC 1.9157</strain>
    </source>
</reference>
<dbReference type="Gene3D" id="2.60.120.10">
    <property type="entry name" value="Jelly Rolls"/>
    <property type="match status" value="1"/>
</dbReference>
<dbReference type="STRING" id="655353.SAMN04488056_1206"/>
<protein>
    <submittedName>
        <fullName evidence="2">Mannose-6-phosphate isomerase, cupin superfamily</fullName>
    </submittedName>
</protein>
<dbReference type="CDD" id="cd06983">
    <property type="entry name" value="cupin_dsy2733"/>
    <property type="match status" value="1"/>
</dbReference>